<gene>
    <name evidence="1" type="ORF">RJJ37_24785</name>
</gene>
<reference evidence="2" key="1">
    <citation type="submission" date="2023-07" db="EMBL/GenBank/DDBJ databases">
        <title>Genomic characterization of faba bean (Vicia faba) microsymbionts in Mexican soils.</title>
        <authorList>
            <person name="Rivera Orduna F.N."/>
            <person name="Guevara-Luna J."/>
            <person name="Yan J."/>
            <person name="Arroyo-Herrera I."/>
            <person name="Li Y."/>
            <person name="Vasquez-Murrieta M.S."/>
            <person name="Wang E.T."/>
        </authorList>
    </citation>
    <scope>NUCLEOTIDE SEQUENCE [LARGE SCALE GENOMIC DNA]</scope>
    <source>
        <strain evidence="2">CH6</strain>
    </source>
</reference>
<keyword evidence="2" id="KW-1185">Reference proteome</keyword>
<dbReference type="RefSeq" id="WP_310804642.1">
    <property type="nucleotide sequence ID" value="NZ_JAVLSG010000002.1"/>
</dbReference>
<name>A0AAW8P6X0_9HYPH</name>
<dbReference type="AlphaFoldDB" id="A0AAW8P6X0"/>
<evidence type="ECO:0000313" key="1">
    <source>
        <dbReference type="EMBL" id="MDR9762807.1"/>
    </source>
</evidence>
<proteinExistence type="predicted"/>
<sequence length="73" mass="7622">MVTMVGNEGNTEKLDLLYLDHEAIAAYVPASTVSTTKLSAASGEIALNPAFWLSPGVYASDRNAGPKNIATVP</sequence>
<accession>A0AAW8P6X0</accession>
<dbReference type="EMBL" id="JAVLSH010000012">
    <property type="protein sequence ID" value="MDR9762807.1"/>
    <property type="molecule type" value="Genomic_DNA"/>
</dbReference>
<dbReference type="Proteomes" id="UP001269402">
    <property type="component" value="Unassembled WGS sequence"/>
</dbReference>
<comment type="caution">
    <text evidence="1">The sequence shown here is derived from an EMBL/GenBank/DDBJ whole genome shotgun (WGS) entry which is preliminary data.</text>
</comment>
<organism evidence="1 2">
    <name type="scientific">Rhizobium redzepovicii</name>
    <dbReference type="NCBI Taxonomy" id="2867518"/>
    <lineage>
        <taxon>Bacteria</taxon>
        <taxon>Pseudomonadati</taxon>
        <taxon>Pseudomonadota</taxon>
        <taxon>Alphaproteobacteria</taxon>
        <taxon>Hyphomicrobiales</taxon>
        <taxon>Rhizobiaceae</taxon>
        <taxon>Rhizobium/Agrobacterium group</taxon>
        <taxon>Rhizobium</taxon>
    </lineage>
</organism>
<evidence type="ECO:0000313" key="2">
    <source>
        <dbReference type="Proteomes" id="UP001269402"/>
    </source>
</evidence>
<protein>
    <submittedName>
        <fullName evidence="1">Uncharacterized protein</fullName>
    </submittedName>
</protein>